<evidence type="ECO:0000313" key="2">
    <source>
        <dbReference type="EMBL" id="KAJ4958483.1"/>
    </source>
</evidence>
<dbReference type="EMBL" id="JAMYWD010000010">
    <property type="protein sequence ID" value="KAJ4958483.1"/>
    <property type="molecule type" value="Genomic_DNA"/>
</dbReference>
<comment type="caution">
    <text evidence="2">The sequence shown here is derived from an EMBL/GenBank/DDBJ whole genome shotgun (WGS) entry which is preliminary data.</text>
</comment>
<keyword evidence="3" id="KW-1185">Reference proteome</keyword>
<dbReference type="OrthoDB" id="1937564at2759"/>
<dbReference type="Pfam" id="PF03478">
    <property type="entry name" value="Beta-prop_KIB1-4"/>
    <property type="match status" value="1"/>
</dbReference>
<dbReference type="Proteomes" id="UP001141806">
    <property type="component" value="Unassembled WGS sequence"/>
</dbReference>
<dbReference type="InterPro" id="IPR050942">
    <property type="entry name" value="F-box_BR-signaling"/>
</dbReference>
<feature type="domain" description="KIB1-4 beta-propeller" evidence="1">
    <location>
        <begin position="78"/>
        <end position="355"/>
    </location>
</feature>
<dbReference type="AlphaFoldDB" id="A0A9Q0H2N0"/>
<sequence length="384" mass="44017">MASNVDWSGLLPELVELILDQLTLSEPDRLTRLSNHLHFACVCSSWQSVAINNRSDSHLRQLPLLMLPSSDNTKTRHFFSLSSGRNHGFHIPEIHRKWCCGSSKSWLITVDGSTGGIQLFNPFSRGCIQLPSLSTFTYPQFSFDPKCPRNSHYIHKTVLSANPCRTRDFVVMAIITNWRILAYYKPGADRWITIKTQWACFDDVIHYKGLFYAVSSQGPVVAYDFSSEPPIVTNIIDQPPEQRTCNKYYLAESLGELLLVLRFLRFFNVNNSNGDKEIRIKTVQFKVYKLDESRRQWVQMKSIGDRILFLGCSCSMSLSTEDFPECNSNSIYFNDDCRRGSCEPPFGYHDRGIFNFDNGSVVVPFCKSPPIWTTPSFWVTPDPW</sequence>
<organism evidence="2 3">
    <name type="scientific">Protea cynaroides</name>
    <dbReference type="NCBI Taxonomy" id="273540"/>
    <lineage>
        <taxon>Eukaryota</taxon>
        <taxon>Viridiplantae</taxon>
        <taxon>Streptophyta</taxon>
        <taxon>Embryophyta</taxon>
        <taxon>Tracheophyta</taxon>
        <taxon>Spermatophyta</taxon>
        <taxon>Magnoliopsida</taxon>
        <taxon>Proteales</taxon>
        <taxon>Proteaceae</taxon>
        <taxon>Protea</taxon>
    </lineage>
</organism>
<evidence type="ECO:0000313" key="3">
    <source>
        <dbReference type="Proteomes" id="UP001141806"/>
    </source>
</evidence>
<dbReference type="InterPro" id="IPR005174">
    <property type="entry name" value="KIB1-4_b-propeller"/>
</dbReference>
<reference evidence="2" key="1">
    <citation type="journal article" date="2023" name="Plant J.">
        <title>The genome of the king protea, Protea cynaroides.</title>
        <authorList>
            <person name="Chang J."/>
            <person name="Duong T.A."/>
            <person name="Schoeman C."/>
            <person name="Ma X."/>
            <person name="Roodt D."/>
            <person name="Barker N."/>
            <person name="Li Z."/>
            <person name="Van de Peer Y."/>
            <person name="Mizrachi E."/>
        </authorList>
    </citation>
    <scope>NUCLEOTIDE SEQUENCE</scope>
    <source>
        <tissue evidence="2">Young leaves</tissue>
    </source>
</reference>
<dbReference type="PANTHER" id="PTHR44259:SF114">
    <property type="entry name" value="OS06G0707300 PROTEIN"/>
    <property type="match status" value="1"/>
</dbReference>
<dbReference type="PANTHER" id="PTHR44259">
    <property type="entry name" value="OS07G0183000 PROTEIN-RELATED"/>
    <property type="match status" value="1"/>
</dbReference>
<evidence type="ECO:0000259" key="1">
    <source>
        <dbReference type="Pfam" id="PF03478"/>
    </source>
</evidence>
<proteinExistence type="predicted"/>
<name>A0A9Q0H2N0_9MAGN</name>
<gene>
    <name evidence="2" type="ORF">NE237_025594</name>
</gene>
<accession>A0A9Q0H2N0</accession>
<protein>
    <recommendedName>
        <fullName evidence="1">KIB1-4 beta-propeller domain-containing protein</fullName>
    </recommendedName>
</protein>